<dbReference type="EMBL" id="CP036276">
    <property type="protein sequence ID" value="QDU44593.1"/>
    <property type="molecule type" value="Genomic_DNA"/>
</dbReference>
<reference evidence="1 2" key="1">
    <citation type="submission" date="2019-02" db="EMBL/GenBank/DDBJ databases">
        <title>Deep-cultivation of Planctomycetes and their phenomic and genomic characterization uncovers novel biology.</title>
        <authorList>
            <person name="Wiegand S."/>
            <person name="Jogler M."/>
            <person name="Boedeker C."/>
            <person name="Pinto D."/>
            <person name="Vollmers J."/>
            <person name="Rivas-Marin E."/>
            <person name="Kohn T."/>
            <person name="Peeters S.H."/>
            <person name="Heuer A."/>
            <person name="Rast P."/>
            <person name="Oberbeckmann S."/>
            <person name="Bunk B."/>
            <person name="Jeske O."/>
            <person name="Meyerdierks A."/>
            <person name="Storesund J.E."/>
            <person name="Kallscheuer N."/>
            <person name="Luecker S."/>
            <person name="Lage O.M."/>
            <person name="Pohl T."/>
            <person name="Merkel B.J."/>
            <person name="Hornburger P."/>
            <person name="Mueller R.-W."/>
            <person name="Bruemmer F."/>
            <person name="Labrenz M."/>
            <person name="Spormann A.M."/>
            <person name="Op den Camp H."/>
            <person name="Overmann J."/>
            <person name="Amann R."/>
            <person name="Jetten M.S.M."/>
            <person name="Mascher T."/>
            <person name="Medema M.H."/>
            <person name="Devos D.P."/>
            <person name="Kaster A.-K."/>
            <person name="Ovreas L."/>
            <person name="Rohde M."/>
            <person name="Galperin M.Y."/>
            <person name="Jogler C."/>
        </authorList>
    </citation>
    <scope>NUCLEOTIDE SEQUENCE [LARGE SCALE GENOMIC DNA]</scope>
    <source>
        <strain evidence="1 2">Mal52</strain>
    </source>
</reference>
<dbReference type="AlphaFoldDB" id="A0A517ZQ75"/>
<evidence type="ECO:0008006" key="3">
    <source>
        <dbReference type="Google" id="ProtNLM"/>
    </source>
</evidence>
<dbReference type="Proteomes" id="UP000319383">
    <property type="component" value="Chromosome"/>
</dbReference>
<name>A0A517ZQ75_9PLAN</name>
<evidence type="ECO:0000313" key="1">
    <source>
        <dbReference type="EMBL" id="QDU44593.1"/>
    </source>
</evidence>
<protein>
    <recommendedName>
        <fullName evidence="3">Peptidase family M48</fullName>
    </recommendedName>
</protein>
<dbReference type="KEGG" id="sdyn:Mal52_30780"/>
<organism evidence="1 2">
    <name type="scientific">Symmachiella dynata</name>
    <dbReference type="NCBI Taxonomy" id="2527995"/>
    <lineage>
        <taxon>Bacteria</taxon>
        <taxon>Pseudomonadati</taxon>
        <taxon>Planctomycetota</taxon>
        <taxon>Planctomycetia</taxon>
        <taxon>Planctomycetales</taxon>
        <taxon>Planctomycetaceae</taxon>
        <taxon>Symmachiella</taxon>
    </lineage>
</organism>
<sequence length="364" mass="39973">MASHTPAQLKFHKAMRSHGGRLPWELLPPSSKAVPTIYKIANDLISRARGLNPRLPEIQFDFINSNAINGIACKWDHEYFIGITGGAVTLLQLVLHRVFADPKLFPDIGDPSMEEPSPPFIKSFTPDAMHLLEGDTLVCIPKDEARWTYSCRLINLAAIFLIGHEIAHISCGHVDYLCAKTGSQFLAEFGATAAGAIEPIERQIIEAQADQYSFNSLLGGACAQSSENTGAPTREELASLGQLAFDYSFSANILFRLFGDMRFIGSDFAVESYPPIALRRSFIYGGGCDLVRKELTPDRQDTVLRALEAGMFAAEHAFSGATGEDVAVTGLEEAFSDKGHAHFKRLVELSDRELAEKLQPFSYC</sequence>
<proteinExistence type="predicted"/>
<accession>A0A517ZQ75</accession>
<gene>
    <name evidence="1" type="ORF">Mal52_30780</name>
</gene>
<keyword evidence="2" id="KW-1185">Reference proteome</keyword>
<evidence type="ECO:0000313" key="2">
    <source>
        <dbReference type="Proteomes" id="UP000319383"/>
    </source>
</evidence>